<dbReference type="Pfam" id="PF13411">
    <property type="entry name" value="MerR_1"/>
    <property type="match status" value="1"/>
</dbReference>
<dbReference type="EMBL" id="AVQL01000453">
    <property type="protein sequence ID" value="KEQ00250.1"/>
    <property type="molecule type" value="Genomic_DNA"/>
</dbReference>
<reference evidence="4 5" key="1">
    <citation type="journal article" date="2014" name="PLoS Genet.">
        <title>Hidden diversity in honey bee gut symbionts detected by single-cell genomics.</title>
        <authorList>
            <person name="Engel P."/>
            <person name="Stepanauskas R."/>
            <person name="Moran N."/>
        </authorList>
    </citation>
    <scope>NUCLEOTIDE SEQUENCE [LARGE SCALE GENOMIC DNA]</scope>
    <source>
        <strain evidence="4 5">SCGC AB-598-J21</strain>
    </source>
</reference>
<evidence type="ECO:0000313" key="5">
    <source>
        <dbReference type="Proteomes" id="UP000027644"/>
    </source>
</evidence>
<dbReference type="SMART" id="SM00422">
    <property type="entry name" value="HTH_MERR"/>
    <property type="match status" value="1"/>
</dbReference>
<evidence type="ECO:0000259" key="3">
    <source>
        <dbReference type="PROSITE" id="PS50937"/>
    </source>
</evidence>
<dbReference type="GO" id="GO:0003700">
    <property type="term" value="F:DNA-binding transcription factor activity"/>
    <property type="evidence" value="ECO:0007669"/>
    <property type="project" value="InterPro"/>
</dbReference>
<evidence type="ECO:0000256" key="1">
    <source>
        <dbReference type="ARBA" id="ARBA00023125"/>
    </source>
</evidence>
<feature type="coiled-coil region" evidence="2">
    <location>
        <begin position="83"/>
        <end position="110"/>
    </location>
</feature>
<organism evidence="4 5">
    <name type="scientific">Snodgrassella alvi SCGC AB-598-J21</name>
    <dbReference type="NCBI Taxonomy" id="1385367"/>
    <lineage>
        <taxon>Bacteria</taxon>
        <taxon>Pseudomonadati</taxon>
        <taxon>Pseudomonadota</taxon>
        <taxon>Betaproteobacteria</taxon>
        <taxon>Neisseriales</taxon>
        <taxon>Neisseriaceae</taxon>
        <taxon>Snodgrassella</taxon>
    </lineage>
</organism>
<dbReference type="Proteomes" id="UP000027644">
    <property type="component" value="Unassembled WGS sequence"/>
</dbReference>
<gene>
    <name evidence="4" type="ORF">SASC598J21_019510</name>
</gene>
<dbReference type="SUPFAM" id="SSF46955">
    <property type="entry name" value="Putative DNA-binding domain"/>
    <property type="match status" value="1"/>
</dbReference>
<dbReference type="AlphaFoldDB" id="A0A074VCQ4"/>
<sequence>MKISELARKSAISPRMLRYYEQEKLLTPARTQSGYREYQQADVERVKLIQQLNNAGFSLKIIRQILPCWHEQNSKFEPCEIYLKNINLTLEKIEQQIDILIQTRTRLLNMINK</sequence>
<evidence type="ECO:0000313" key="4">
    <source>
        <dbReference type="EMBL" id="KEQ00250.1"/>
    </source>
</evidence>
<dbReference type="GO" id="GO:0003677">
    <property type="term" value="F:DNA binding"/>
    <property type="evidence" value="ECO:0007669"/>
    <property type="project" value="UniProtKB-KW"/>
</dbReference>
<dbReference type="Gene3D" id="1.10.1660.10">
    <property type="match status" value="1"/>
</dbReference>
<keyword evidence="1" id="KW-0238">DNA-binding</keyword>
<name>A0A074VCQ4_9NEIS</name>
<feature type="domain" description="HTH merR-type" evidence="3">
    <location>
        <begin position="1"/>
        <end position="68"/>
    </location>
</feature>
<dbReference type="PANTHER" id="PTHR30204:SF97">
    <property type="entry name" value="MERR FAMILY REGULATORY PROTEIN"/>
    <property type="match status" value="1"/>
</dbReference>
<dbReference type="PRINTS" id="PR00040">
    <property type="entry name" value="HTHMERR"/>
</dbReference>
<comment type="caution">
    <text evidence="4">The sequence shown here is derived from an EMBL/GenBank/DDBJ whole genome shotgun (WGS) entry which is preliminary data.</text>
</comment>
<dbReference type="PANTHER" id="PTHR30204">
    <property type="entry name" value="REDOX-CYCLING DRUG-SENSING TRANSCRIPTIONAL ACTIVATOR SOXR"/>
    <property type="match status" value="1"/>
</dbReference>
<dbReference type="InterPro" id="IPR009061">
    <property type="entry name" value="DNA-bd_dom_put_sf"/>
</dbReference>
<dbReference type="PROSITE" id="PS50937">
    <property type="entry name" value="HTH_MERR_2"/>
    <property type="match status" value="1"/>
</dbReference>
<accession>A0A074VCQ4</accession>
<dbReference type="InterPro" id="IPR047057">
    <property type="entry name" value="MerR_fam"/>
</dbReference>
<protein>
    <submittedName>
        <fullName evidence="4">Putative transcriptional regulator</fullName>
    </submittedName>
</protein>
<keyword evidence="2" id="KW-0175">Coiled coil</keyword>
<dbReference type="InterPro" id="IPR000551">
    <property type="entry name" value="MerR-type_HTH_dom"/>
</dbReference>
<evidence type="ECO:0000256" key="2">
    <source>
        <dbReference type="SAM" id="Coils"/>
    </source>
</evidence>
<proteinExistence type="predicted"/>